<keyword evidence="2" id="KW-0328">Glycosyltransferase</keyword>
<dbReference type="Gene3D" id="3.40.50.2000">
    <property type="entry name" value="Glycogen Phosphorylase B"/>
    <property type="match status" value="2"/>
</dbReference>
<name>A0A2T0V0K2_9MICO</name>
<keyword evidence="6" id="KW-1185">Reference proteome</keyword>
<dbReference type="AlphaFoldDB" id="A0A2T0V0K2"/>
<dbReference type="PANTHER" id="PTHR45947">
    <property type="entry name" value="SULFOQUINOVOSYL TRANSFERASE SQD2"/>
    <property type="match status" value="1"/>
</dbReference>
<keyword evidence="3 5" id="KW-0808">Transferase</keyword>
<gene>
    <name evidence="5" type="ORF">BCF74_10172</name>
</gene>
<organism evidence="5 6">
    <name type="scientific">Knoellia remsis</name>
    <dbReference type="NCBI Taxonomy" id="407159"/>
    <lineage>
        <taxon>Bacteria</taxon>
        <taxon>Bacillati</taxon>
        <taxon>Actinomycetota</taxon>
        <taxon>Actinomycetes</taxon>
        <taxon>Micrococcales</taxon>
        <taxon>Intrasporangiaceae</taxon>
        <taxon>Knoellia</taxon>
    </lineage>
</organism>
<dbReference type="GO" id="GO:1901137">
    <property type="term" value="P:carbohydrate derivative biosynthetic process"/>
    <property type="evidence" value="ECO:0007669"/>
    <property type="project" value="UniProtKB-ARBA"/>
</dbReference>
<reference evidence="5 6" key="1">
    <citation type="submission" date="2018-03" db="EMBL/GenBank/DDBJ databases">
        <title>Genomic Encyclopedia of Archaeal and Bacterial Type Strains, Phase II (KMG-II): from individual species to whole genera.</title>
        <authorList>
            <person name="Goeker M."/>
        </authorList>
    </citation>
    <scope>NUCLEOTIDE SEQUENCE [LARGE SCALE GENOMIC DNA]</scope>
    <source>
        <strain evidence="5 6">ATCC BAA-1496</strain>
    </source>
</reference>
<dbReference type="GO" id="GO:0016758">
    <property type="term" value="F:hexosyltransferase activity"/>
    <property type="evidence" value="ECO:0007669"/>
    <property type="project" value="TreeGrafter"/>
</dbReference>
<comment type="caution">
    <text evidence="5">The sequence shown here is derived from an EMBL/GenBank/DDBJ whole genome shotgun (WGS) entry which is preliminary data.</text>
</comment>
<evidence type="ECO:0000256" key="1">
    <source>
        <dbReference type="ARBA" id="ARBA00021292"/>
    </source>
</evidence>
<dbReference type="Pfam" id="PF13579">
    <property type="entry name" value="Glyco_trans_4_4"/>
    <property type="match status" value="1"/>
</dbReference>
<dbReference type="SUPFAM" id="SSF53756">
    <property type="entry name" value="UDP-Glycosyltransferase/glycogen phosphorylase"/>
    <property type="match status" value="1"/>
</dbReference>
<dbReference type="EMBL" id="PVTI01000001">
    <property type="protein sequence ID" value="PRY63674.1"/>
    <property type="molecule type" value="Genomic_DNA"/>
</dbReference>
<dbReference type="PANTHER" id="PTHR45947:SF3">
    <property type="entry name" value="SULFOQUINOVOSYL TRANSFERASE SQD2"/>
    <property type="match status" value="1"/>
</dbReference>
<evidence type="ECO:0000313" key="5">
    <source>
        <dbReference type="EMBL" id="PRY63674.1"/>
    </source>
</evidence>
<feature type="domain" description="Glycosyltransferase subfamily 4-like N-terminal" evidence="4">
    <location>
        <begin position="20"/>
        <end position="162"/>
    </location>
</feature>
<protein>
    <recommendedName>
        <fullName evidence="1">D-inositol 3-phosphate glycosyltransferase</fullName>
    </recommendedName>
</protein>
<dbReference type="RefSeq" id="WP_106295980.1">
    <property type="nucleotide sequence ID" value="NZ_PVTI01000001.1"/>
</dbReference>
<sequence length="353" mass="37785">MAMTDRPIRVLHVTECYSTGVSRAIRRLVSLRPDAEHHLLWTGDDDPAADGFATCTPLPATPPARVRAVARVARDIDADVVHAHSSWAGVYARVAPLSAHVVYQPHGYKLTDPDLPPPLRAAYAVAERLLGARTDEVVALSPQETRLAARLSPQAVRQLIPNVATLAGPVPAAPQPVVAMAGRVSAQKGPEFFAEVARRVTATVPEVRMVWIGSADDERLGDVLTKAGVEITGWVDQRRLATLLSSASAYLHTAAYEGFPLSVLDAAVCDLPIIVRDIPAFEGTPLERVTDPAEAADTVLEVLARGPARERALAGARRLVARMSVDAQRAAAADLYATARRRAVSEREPSLSA</sequence>
<dbReference type="Proteomes" id="UP000237822">
    <property type="component" value="Unassembled WGS sequence"/>
</dbReference>
<dbReference type="Pfam" id="PF13692">
    <property type="entry name" value="Glyco_trans_1_4"/>
    <property type="match status" value="1"/>
</dbReference>
<dbReference type="InterPro" id="IPR028098">
    <property type="entry name" value="Glyco_trans_4-like_N"/>
</dbReference>
<dbReference type="OrthoDB" id="477186at2"/>
<dbReference type="InterPro" id="IPR050194">
    <property type="entry name" value="Glycosyltransferase_grp1"/>
</dbReference>
<evidence type="ECO:0000256" key="2">
    <source>
        <dbReference type="ARBA" id="ARBA00022676"/>
    </source>
</evidence>
<evidence type="ECO:0000313" key="6">
    <source>
        <dbReference type="Proteomes" id="UP000237822"/>
    </source>
</evidence>
<evidence type="ECO:0000256" key="3">
    <source>
        <dbReference type="ARBA" id="ARBA00022679"/>
    </source>
</evidence>
<accession>A0A2T0V0K2</accession>
<proteinExistence type="predicted"/>
<evidence type="ECO:0000259" key="4">
    <source>
        <dbReference type="Pfam" id="PF13579"/>
    </source>
</evidence>